<evidence type="ECO:0000256" key="4">
    <source>
        <dbReference type="ARBA" id="ARBA00022793"/>
    </source>
</evidence>
<comment type="catalytic activity">
    <reaction evidence="12">
        <text>a 1,2-diacyl-sn-glycero-3-phospho-L-serine + H(+) = a 1,2-diacyl-sn-glycero-3-phosphoethanolamine + CO2</text>
        <dbReference type="Rhea" id="RHEA:20828"/>
        <dbReference type="ChEBI" id="CHEBI:15378"/>
        <dbReference type="ChEBI" id="CHEBI:16526"/>
        <dbReference type="ChEBI" id="CHEBI:57262"/>
        <dbReference type="ChEBI" id="CHEBI:64612"/>
        <dbReference type="EC" id="4.1.1.65"/>
    </reaction>
</comment>
<evidence type="ECO:0000256" key="9">
    <source>
        <dbReference type="ARBA" id="ARBA00023239"/>
    </source>
</evidence>
<protein>
    <recommendedName>
        <fullName evidence="12">Phosphatidylserine decarboxylase proenzyme</fullName>
        <ecNumber evidence="12">4.1.1.65</ecNumber>
    </recommendedName>
    <component>
        <recommendedName>
            <fullName evidence="12">Phosphatidylserine decarboxylase alpha chain</fullName>
        </recommendedName>
    </component>
    <component>
        <recommendedName>
            <fullName evidence="12">Phosphatidylserine decarboxylase beta chain</fullName>
        </recommendedName>
    </component>
</protein>
<keyword evidence="3 12" id="KW-0444">Lipid biosynthesis</keyword>
<keyword evidence="14" id="KW-1185">Reference proteome</keyword>
<dbReference type="InterPro" id="IPR033177">
    <property type="entry name" value="PSD-B"/>
</dbReference>
<evidence type="ECO:0000256" key="5">
    <source>
        <dbReference type="ARBA" id="ARBA00023098"/>
    </source>
</evidence>
<feature type="modified residue" description="Pyruvic acid (Ser); by autocatalysis" evidence="12">
    <location>
        <position position="256"/>
    </location>
</feature>
<organism evidence="13 14">
    <name type="scientific">Thioalkalivibrio denitrificans</name>
    <dbReference type="NCBI Taxonomy" id="108003"/>
    <lineage>
        <taxon>Bacteria</taxon>
        <taxon>Pseudomonadati</taxon>
        <taxon>Pseudomonadota</taxon>
        <taxon>Gammaproteobacteria</taxon>
        <taxon>Chromatiales</taxon>
        <taxon>Ectothiorhodospiraceae</taxon>
        <taxon>Thioalkalivibrio</taxon>
    </lineage>
</organism>
<evidence type="ECO:0000256" key="2">
    <source>
        <dbReference type="ARBA" id="ARBA00022475"/>
    </source>
</evidence>
<comment type="similarity">
    <text evidence="12">Belongs to the phosphatidylserine decarboxylase family. PSD-B subfamily. Prokaryotic type I sub-subfamily.</text>
</comment>
<dbReference type="GO" id="GO:0004609">
    <property type="term" value="F:phosphatidylserine decarboxylase activity"/>
    <property type="evidence" value="ECO:0007669"/>
    <property type="project" value="UniProtKB-UniRule"/>
</dbReference>
<comment type="subunit">
    <text evidence="12">Heterodimer of a large membrane-associated beta subunit and a small pyruvoyl-containing alpha subunit.</text>
</comment>
<feature type="active site" description="Charge relay system; for autoendoproteolytic cleavage activity" evidence="12">
    <location>
        <position position="97"/>
    </location>
</feature>
<keyword evidence="7 12" id="KW-0865">Zymogen</keyword>
<keyword evidence="9 12" id="KW-0456">Lyase</keyword>
<evidence type="ECO:0000256" key="11">
    <source>
        <dbReference type="ARBA" id="ARBA00023317"/>
    </source>
</evidence>
<evidence type="ECO:0000256" key="6">
    <source>
        <dbReference type="ARBA" id="ARBA00023136"/>
    </source>
</evidence>
<evidence type="ECO:0000313" key="13">
    <source>
        <dbReference type="EMBL" id="OOG27118.1"/>
    </source>
</evidence>
<keyword evidence="10 12" id="KW-1208">Phospholipid metabolism</keyword>
<keyword evidence="6 12" id="KW-0472">Membrane</keyword>
<evidence type="ECO:0000313" key="14">
    <source>
        <dbReference type="Proteomes" id="UP000189462"/>
    </source>
</evidence>
<feature type="active site" description="Charge relay system; for autoendoproteolytic cleavage activity" evidence="12">
    <location>
        <position position="154"/>
    </location>
</feature>
<dbReference type="InterPro" id="IPR003817">
    <property type="entry name" value="PS_Dcarbxylase"/>
</dbReference>
<evidence type="ECO:0000256" key="3">
    <source>
        <dbReference type="ARBA" id="ARBA00022516"/>
    </source>
</evidence>
<feature type="chain" id="PRO_5023455423" description="Phosphatidylserine decarboxylase alpha chain" evidence="12">
    <location>
        <begin position="256"/>
        <end position="290"/>
    </location>
</feature>
<dbReference type="STRING" id="108003.B1C78_03810"/>
<dbReference type="RefSeq" id="WP_077277811.1">
    <property type="nucleotide sequence ID" value="NZ_MVBK01000021.1"/>
</dbReference>
<evidence type="ECO:0000256" key="7">
    <source>
        <dbReference type="ARBA" id="ARBA00023145"/>
    </source>
</evidence>
<dbReference type="GO" id="GO:0006646">
    <property type="term" value="P:phosphatidylethanolamine biosynthetic process"/>
    <property type="evidence" value="ECO:0007669"/>
    <property type="project" value="UniProtKB-UniRule"/>
</dbReference>
<comment type="pathway">
    <text evidence="1">Lipid metabolism.</text>
</comment>
<dbReference type="NCBIfam" id="TIGR00163">
    <property type="entry name" value="PS_decarb"/>
    <property type="match status" value="1"/>
</dbReference>
<dbReference type="GO" id="GO:0005886">
    <property type="term" value="C:plasma membrane"/>
    <property type="evidence" value="ECO:0007669"/>
    <property type="project" value="UniProtKB-SubCell"/>
</dbReference>
<dbReference type="PANTHER" id="PTHR10067:SF6">
    <property type="entry name" value="PHOSPHATIDYLSERINE DECARBOXYLASE PROENZYME, MITOCHONDRIAL"/>
    <property type="match status" value="1"/>
</dbReference>
<dbReference type="Pfam" id="PF02666">
    <property type="entry name" value="PS_Dcarbxylase"/>
    <property type="match status" value="1"/>
</dbReference>
<feature type="active site" description="Schiff-base intermediate with substrate; via pyruvic acid; for decarboxylase activity" evidence="12">
    <location>
        <position position="256"/>
    </location>
</feature>
<dbReference type="HAMAP" id="MF_00662">
    <property type="entry name" value="PS_decarb_PSD_B_type1"/>
    <property type="match status" value="1"/>
</dbReference>
<comment type="function">
    <text evidence="12">Catalyzes the formation of phosphatidylethanolamine (PtdEtn) from phosphatidylserine (PtdSer).</text>
</comment>
<sequence length="290" mass="32149">MPAAEPPRWLDLIKSLPLYALPHHAISRTVHALARMETRLKDPVARWFIRRYGVDMSEAAETRPEAYPSFNAFFTRALRPDARPLDDDPTALLSPADSTVSALGRISEGRIIQAKGRDFSLETLLGGDAARAQPFRNGHFITLYLSPRDYHRVHMPAAGRLCETVYVPGRLFSVAPHTVRTIPNLFARNERVACLFDTERGPLASIMVGAINVGSIELVWAGEVTPPRHDPTVTRHDDRPVELPRGAEMGRFNMGSTVILLLPDVPFTWQSDLAPGMRVKVGEGIGKFDG</sequence>
<comment type="PTM">
    <text evidence="12">Is synthesized initially as an inactive proenzyme. Formation of the active enzyme involves a self-maturation process in which the active site pyruvoyl group is generated from an internal serine residue via an autocatalytic post-translational modification. Two non-identical subunits are generated from the proenzyme in this reaction, and the pyruvate is formed at the N-terminus of the alpha chain, which is derived from the carboxyl end of the proenzyme. The autoendoproteolytic cleavage occurs by a canonical serine protease mechanism, in which the side chain hydroxyl group of the serine supplies its oxygen atom to form the C-terminus of the beta chain, while the remainder of the serine residue undergoes an oxidative deamination to produce ammonia and the pyruvoyl prosthetic group on the alpha chain. During this reaction, the Ser that is part of the protease active site of the proenzyme becomes the pyruvoyl prosthetic group, which constitutes an essential element of the active site of the mature decarboxylase.</text>
</comment>
<dbReference type="OrthoDB" id="9802030at2"/>
<keyword evidence="2 12" id="KW-1003">Cell membrane</keyword>
<name>A0A1V3NQG0_9GAMM</name>
<comment type="subcellular location">
    <subcellularLocation>
        <location evidence="12">Cell membrane</location>
        <topology evidence="12">Peripheral membrane protein</topology>
    </subcellularLocation>
</comment>
<comment type="cofactor">
    <cofactor evidence="12">
        <name>pyruvate</name>
        <dbReference type="ChEBI" id="CHEBI:15361"/>
    </cofactor>
    <text evidence="12">Binds 1 pyruvoyl group covalently per subunit.</text>
</comment>
<feature type="active site" description="Charge relay system; for autoendoproteolytic cleavage activity" evidence="12">
    <location>
        <position position="256"/>
    </location>
</feature>
<keyword evidence="11 12" id="KW-0670">Pyruvate</keyword>
<evidence type="ECO:0000256" key="12">
    <source>
        <dbReference type="HAMAP-Rule" id="MF_00662"/>
    </source>
</evidence>
<gene>
    <name evidence="12" type="primary">psd</name>
    <name evidence="13" type="ORF">B1C78_03810</name>
</gene>
<comment type="pathway">
    <text evidence="12">Phospholipid metabolism; phosphatidylethanolamine biosynthesis; phosphatidylethanolamine from CDP-diacylglycerol: step 2/2.</text>
</comment>
<comment type="caution">
    <text evidence="13">The sequence shown here is derived from an EMBL/GenBank/DDBJ whole genome shotgun (WGS) entry which is preliminary data.</text>
</comment>
<keyword evidence="8 12" id="KW-0594">Phospholipid biosynthesis</keyword>
<evidence type="ECO:0000256" key="8">
    <source>
        <dbReference type="ARBA" id="ARBA00023209"/>
    </source>
</evidence>
<feature type="chain" id="PRO_5023455422" description="Phosphatidylserine decarboxylase beta chain" evidence="12">
    <location>
        <begin position="1"/>
        <end position="255"/>
    </location>
</feature>
<dbReference type="InterPro" id="IPR033178">
    <property type="entry name" value="PSD_type1_pro"/>
</dbReference>
<accession>A0A1V3NQG0</accession>
<evidence type="ECO:0000256" key="1">
    <source>
        <dbReference type="ARBA" id="ARBA00005189"/>
    </source>
</evidence>
<proteinExistence type="inferred from homology"/>
<dbReference type="PANTHER" id="PTHR10067">
    <property type="entry name" value="PHOSPHATIDYLSERINE DECARBOXYLASE"/>
    <property type="match status" value="1"/>
</dbReference>
<keyword evidence="4 12" id="KW-0210">Decarboxylase</keyword>
<dbReference type="AlphaFoldDB" id="A0A1V3NQG0"/>
<dbReference type="UniPathway" id="UPA00558">
    <property type="reaction ID" value="UER00616"/>
</dbReference>
<dbReference type="EMBL" id="MVBK01000021">
    <property type="protein sequence ID" value="OOG27118.1"/>
    <property type="molecule type" value="Genomic_DNA"/>
</dbReference>
<dbReference type="EC" id="4.1.1.65" evidence="12"/>
<reference evidence="13 14" key="1">
    <citation type="submission" date="2017-02" db="EMBL/GenBank/DDBJ databases">
        <title>Genomic diversity within the haloalkaliphilic genus Thioalkalivibrio.</title>
        <authorList>
            <person name="Ahn A.-C."/>
            <person name="Meier-Kolthoff J."/>
            <person name="Overmars L."/>
            <person name="Richter M."/>
            <person name="Woyke T."/>
            <person name="Sorokin D.Y."/>
            <person name="Muyzer G."/>
        </authorList>
    </citation>
    <scope>NUCLEOTIDE SEQUENCE [LARGE SCALE GENOMIC DNA]</scope>
    <source>
        <strain evidence="13 14">ALJD</strain>
    </source>
</reference>
<evidence type="ECO:0000256" key="10">
    <source>
        <dbReference type="ARBA" id="ARBA00023264"/>
    </source>
</evidence>
<keyword evidence="5 12" id="KW-0443">Lipid metabolism</keyword>
<dbReference type="Proteomes" id="UP000189462">
    <property type="component" value="Unassembled WGS sequence"/>
</dbReference>
<feature type="site" description="Cleavage (non-hydrolytic); by autocatalysis" evidence="12">
    <location>
        <begin position="255"/>
        <end position="256"/>
    </location>
</feature>